<dbReference type="InterPro" id="IPR041164">
    <property type="entry name" value="LDcluster4"/>
</dbReference>
<proteinExistence type="predicted"/>
<dbReference type="PANTHER" id="PTHR43393">
    <property type="entry name" value="CYTOKININ RIBOSIDE 5'-MONOPHOSPHATE PHOSPHORIBOHYDROLASE"/>
    <property type="match status" value="1"/>
</dbReference>
<dbReference type="InterPro" id="IPR005268">
    <property type="entry name" value="CHP00725"/>
</dbReference>
<reference evidence="1" key="2">
    <citation type="submission" date="2019-02" db="EMBL/GenBank/DDBJ databases">
        <authorList>
            <person name="Chen S.-C."/>
            <person name="Chien H.-H."/>
            <person name="Lai M.-C."/>
        </authorList>
    </citation>
    <scope>NUCLEOTIDE SEQUENCE</scope>
    <source>
        <strain evidence="1">N2F9704</strain>
    </source>
</reference>
<dbReference type="GO" id="GO:0005829">
    <property type="term" value="C:cytosol"/>
    <property type="evidence" value="ECO:0007669"/>
    <property type="project" value="TreeGrafter"/>
</dbReference>
<dbReference type="Proteomes" id="UP001042704">
    <property type="component" value="Chromosome"/>
</dbReference>
<protein>
    <submittedName>
        <fullName evidence="1">TIGR00725 family protein</fullName>
    </submittedName>
</protein>
<sequence>MQIAVIGAGDASPEEVEAAETVGYLLAQNGAAVVCGGLGGVMEAACRGAKEGGGRTVGIIPGTAGENPYVDIVVRSGLGHARNALVVGSADAVVAVGGAYGTLSEIALALTMKKAVFGVKTWEIDGVFPCLTPEEAVLTAVRAARLSH</sequence>
<keyword evidence="2" id="KW-1185">Reference proteome</keyword>
<evidence type="ECO:0000313" key="2">
    <source>
        <dbReference type="Proteomes" id="UP001042704"/>
    </source>
</evidence>
<dbReference type="KEGG" id="maqe:RJ40_05485"/>
<reference evidence="1" key="1">
    <citation type="journal article" date="2001" name="Int. J. Syst. Evol. Microbiol.">
        <title>Methanofollis aquaemaris sp. nov., a methanogen isolated from an aquaculture fish pond.</title>
        <authorList>
            <person name="Lai M.C."/>
            <person name="Chen S.C."/>
        </authorList>
    </citation>
    <scope>NUCLEOTIDE SEQUENCE</scope>
    <source>
        <strain evidence="1">N2F9704</strain>
    </source>
</reference>
<dbReference type="NCBIfam" id="TIGR00725">
    <property type="entry name" value="TIGR00725 family protein"/>
    <property type="match status" value="1"/>
</dbReference>
<dbReference type="GeneID" id="76423791"/>
<dbReference type="RefSeq" id="WP_265582353.1">
    <property type="nucleotide sequence ID" value="NZ_CP036172.1"/>
</dbReference>
<gene>
    <name evidence="1" type="ORF">RJ40_05485</name>
</gene>
<name>A0A8A3S4Y0_9EURY</name>
<dbReference type="Gene3D" id="3.40.50.450">
    <property type="match status" value="1"/>
</dbReference>
<organism evidence="1 2">
    <name type="scientific">Methanofollis aquaemaris</name>
    <dbReference type="NCBI Taxonomy" id="126734"/>
    <lineage>
        <taxon>Archaea</taxon>
        <taxon>Methanobacteriati</taxon>
        <taxon>Methanobacteriota</taxon>
        <taxon>Stenosarchaea group</taxon>
        <taxon>Methanomicrobia</taxon>
        <taxon>Methanomicrobiales</taxon>
        <taxon>Methanomicrobiaceae</taxon>
        <taxon>Methanofollis</taxon>
    </lineage>
</organism>
<dbReference type="AlphaFoldDB" id="A0A8A3S4Y0"/>
<dbReference type="EMBL" id="CP036172">
    <property type="protein sequence ID" value="QSZ66983.1"/>
    <property type="molecule type" value="Genomic_DNA"/>
</dbReference>
<accession>A0A8A3S4Y0</accession>
<evidence type="ECO:0000313" key="1">
    <source>
        <dbReference type="EMBL" id="QSZ66983.1"/>
    </source>
</evidence>
<dbReference type="Pfam" id="PF18306">
    <property type="entry name" value="LDcluster4"/>
    <property type="match status" value="1"/>
</dbReference>
<dbReference type="SUPFAM" id="SSF102405">
    <property type="entry name" value="MCP/YpsA-like"/>
    <property type="match status" value="1"/>
</dbReference>
<dbReference type="PANTHER" id="PTHR43393:SF3">
    <property type="entry name" value="LYSINE DECARBOXYLASE-LIKE PROTEIN"/>
    <property type="match status" value="1"/>
</dbReference>
<dbReference type="InterPro" id="IPR052341">
    <property type="entry name" value="LOG_family_nucleotidases"/>
</dbReference>